<dbReference type="Proteomes" id="UP000005510">
    <property type="component" value="Unassembled WGS sequence"/>
</dbReference>
<gene>
    <name evidence="1" type="ORF">PRABACTJOHN_04475</name>
</gene>
<proteinExistence type="predicted"/>
<name>B7BHC5_9BACT</name>
<reference evidence="1 2" key="2">
    <citation type="submission" date="2008-10" db="EMBL/GenBank/DDBJ databases">
        <authorList>
            <person name="Fulton L."/>
            <person name="Clifton S."/>
            <person name="Fulton B."/>
            <person name="Xu J."/>
            <person name="Minx P."/>
            <person name="Pepin K.H."/>
            <person name="Johnson M."/>
            <person name="Bhonagiri V."/>
            <person name="Nash W.E."/>
            <person name="Mardis E.R."/>
            <person name="Wilson R.K."/>
        </authorList>
    </citation>
    <scope>NUCLEOTIDE SEQUENCE [LARGE SCALE GENOMIC DNA]</scope>
    <source>
        <strain evidence="1 2">DSM 18315</strain>
    </source>
</reference>
<reference evidence="1 2" key="1">
    <citation type="submission" date="2008-10" db="EMBL/GenBank/DDBJ databases">
        <title>Draft genome sequence of Parabacteroides johnsonii (DSM 18315).</title>
        <authorList>
            <person name="Sudarsanam P."/>
            <person name="Ley R."/>
            <person name="Guruge J."/>
            <person name="Turnbaugh P.J."/>
            <person name="Mahowald M."/>
            <person name="Liep D."/>
            <person name="Gordon J."/>
        </authorList>
    </citation>
    <scope>NUCLEOTIDE SEQUENCE [LARGE SCALE GENOMIC DNA]</scope>
    <source>
        <strain evidence="1 2">DSM 18315</strain>
    </source>
</reference>
<protein>
    <submittedName>
        <fullName evidence="1">Uncharacterized protein</fullName>
    </submittedName>
</protein>
<evidence type="ECO:0000313" key="1">
    <source>
        <dbReference type="EMBL" id="EEC94171.1"/>
    </source>
</evidence>
<sequence>AIRVCTCELSEIEQGKFYLGETTGENIRSGFSPSVKSENK</sequence>
<feature type="non-terminal residue" evidence="1">
    <location>
        <position position="1"/>
    </location>
</feature>
<accession>B7BHC5</accession>
<organism evidence="1 2">
    <name type="scientific">Parabacteroides johnsonii DSM 18315</name>
    <dbReference type="NCBI Taxonomy" id="537006"/>
    <lineage>
        <taxon>Bacteria</taxon>
        <taxon>Pseudomonadati</taxon>
        <taxon>Bacteroidota</taxon>
        <taxon>Bacteroidia</taxon>
        <taxon>Bacteroidales</taxon>
        <taxon>Tannerellaceae</taxon>
        <taxon>Parabacteroides</taxon>
    </lineage>
</organism>
<evidence type="ECO:0000313" key="2">
    <source>
        <dbReference type="Proteomes" id="UP000005510"/>
    </source>
</evidence>
<dbReference type="HOGENOM" id="CLU_3281507_0_0_10"/>
<comment type="caution">
    <text evidence="1">The sequence shown here is derived from an EMBL/GenBank/DDBJ whole genome shotgun (WGS) entry which is preliminary data.</text>
</comment>
<dbReference type="AlphaFoldDB" id="B7BHC5"/>
<dbReference type="EMBL" id="ABYH01000457">
    <property type="protein sequence ID" value="EEC94171.1"/>
    <property type="molecule type" value="Genomic_DNA"/>
</dbReference>